<organism evidence="1 2">
    <name type="scientific">Nyssa sinensis</name>
    <dbReference type="NCBI Taxonomy" id="561372"/>
    <lineage>
        <taxon>Eukaryota</taxon>
        <taxon>Viridiplantae</taxon>
        <taxon>Streptophyta</taxon>
        <taxon>Embryophyta</taxon>
        <taxon>Tracheophyta</taxon>
        <taxon>Spermatophyta</taxon>
        <taxon>Magnoliopsida</taxon>
        <taxon>eudicotyledons</taxon>
        <taxon>Gunneridae</taxon>
        <taxon>Pentapetalae</taxon>
        <taxon>asterids</taxon>
        <taxon>Cornales</taxon>
        <taxon>Nyssaceae</taxon>
        <taxon>Nyssa</taxon>
    </lineage>
</organism>
<dbReference type="AlphaFoldDB" id="A0A5J5AMK1"/>
<protein>
    <submittedName>
        <fullName evidence="1">Uncharacterized protein</fullName>
    </submittedName>
</protein>
<reference evidence="1 2" key="1">
    <citation type="submission" date="2019-09" db="EMBL/GenBank/DDBJ databases">
        <title>A chromosome-level genome assembly of the Chinese tupelo Nyssa sinensis.</title>
        <authorList>
            <person name="Yang X."/>
            <person name="Kang M."/>
            <person name="Yang Y."/>
            <person name="Xiong H."/>
            <person name="Wang M."/>
            <person name="Zhang Z."/>
            <person name="Wang Z."/>
            <person name="Wu H."/>
            <person name="Ma T."/>
            <person name="Liu J."/>
            <person name="Xi Z."/>
        </authorList>
    </citation>
    <scope>NUCLEOTIDE SEQUENCE [LARGE SCALE GENOMIC DNA]</scope>
    <source>
        <strain evidence="1">J267</strain>
        <tissue evidence="1">Leaf</tissue>
    </source>
</reference>
<accession>A0A5J5AMK1</accession>
<sequence>MWSATPPFFSLYNRISNLIDSFSSMLSLTPFHFIVLRCFKISPNLRHALQRTFGFFRCFCWCTRELFMRLECQ</sequence>
<proteinExistence type="predicted"/>
<evidence type="ECO:0000313" key="2">
    <source>
        <dbReference type="Proteomes" id="UP000325577"/>
    </source>
</evidence>
<keyword evidence="2" id="KW-1185">Reference proteome</keyword>
<name>A0A5J5AMK1_9ASTE</name>
<dbReference type="Proteomes" id="UP000325577">
    <property type="component" value="Linkage Group LG2"/>
</dbReference>
<evidence type="ECO:0000313" key="1">
    <source>
        <dbReference type="EMBL" id="KAA8531438.1"/>
    </source>
</evidence>
<dbReference type="EMBL" id="CM018043">
    <property type="protein sequence ID" value="KAA8531438.1"/>
    <property type="molecule type" value="Genomic_DNA"/>
</dbReference>
<gene>
    <name evidence="1" type="ORF">F0562_006209</name>
</gene>